<reference evidence="1" key="2">
    <citation type="submission" date="2024-07" db="EMBL/GenBank/DDBJ databases">
        <title>Streptomyces haneummycinica sp. nov., a new antibiotic-producing actinobacterium isolated from marine sediment.</title>
        <authorList>
            <person name="Uemura M."/>
            <person name="Hamada M."/>
            <person name="Hirano S."/>
            <person name="Kobayashi K."/>
            <person name="Ohshiro T."/>
            <person name="Kobayashi T."/>
            <person name="Terahara T."/>
        </authorList>
    </citation>
    <scope>NUCLEOTIDE SEQUENCE</scope>
    <source>
        <strain evidence="1">KM77-8</strain>
    </source>
</reference>
<evidence type="ECO:0000313" key="1">
    <source>
        <dbReference type="EMBL" id="BFO17789.1"/>
    </source>
</evidence>
<accession>A0AAT9HJT1</accession>
<protein>
    <submittedName>
        <fullName evidence="1">Uncharacterized protein</fullName>
    </submittedName>
</protein>
<gene>
    <name evidence="1" type="ORF">SHKM778_41770</name>
</gene>
<dbReference type="EMBL" id="AP035768">
    <property type="protein sequence ID" value="BFO17789.1"/>
    <property type="molecule type" value="Genomic_DNA"/>
</dbReference>
<organism evidence="1">
    <name type="scientific">Streptomyces haneummycinicus</name>
    <dbReference type="NCBI Taxonomy" id="3074435"/>
    <lineage>
        <taxon>Bacteria</taxon>
        <taxon>Bacillati</taxon>
        <taxon>Actinomycetota</taxon>
        <taxon>Actinomycetes</taxon>
        <taxon>Kitasatosporales</taxon>
        <taxon>Streptomycetaceae</taxon>
        <taxon>Streptomyces</taxon>
    </lineage>
</organism>
<sequence length="97" mass="10312">MPRKSSSGDAPSPARASRAAVGGVWNVFVRPAAGARPVRVARLLGDPARPVRIARLLDDLADREGVFVLPRVTVDGRVVRPYRTIDNDLAVEVTAAG</sequence>
<reference evidence="1" key="1">
    <citation type="submission" date="2024-06" db="EMBL/GenBank/DDBJ databases">
        <authorList>
            <consortium name="consrtm"/>
            <person name="Uemura M."/>
            <person name="Terahara T."/>
        </authorList>
    </citation>
    <scope>NUCLEOTIDE SEQUENCE</scope>
    <source>
        <strain evidence="1">KM77-8</strain>
    </source>
</reference>
<name>A0AAT9HJT1_9ACTN</name>
<proteinExistence type="predicted"/>
<dbReference type="AlphaFoldDB" id="A0AAT9HJT1"/>